<evidence type="ECO:0000313" key="3">
    <source>
        <dbReference type="Proteomes" id="UP000001471"/>
    </source>
</evidence>
<dbReference type="EMBL" id="DS231615">
    <property type="protein sequence ID" value="EDU40744.1"/>
    <property type="molecule type" value="Genomic_DNA"/>
</dbReference>
<dbReference type="Proteomes" id="UP000001471">
    <property type="component" value="Unassembled WGS sequence"/>
</dbReference>
<organism evidence="2 3">
    <name type="scientific">Pyrenophora tritici-repentis (strain Pt-1C-BFP)</name>
    <name type="common">Wheat tan spot fungus</name>
    <name type="synonym">Drechslera tritici-repentis</name>
    <dbReference type="NCBI Taxonomy" id="426418"/>
    <lineage>
        <taxon>Eukaryota</taxon>
        <taxon>Fungi</taxon>
        <taxon>Dikarya</taxon>
        <taxon>Ascomycota</taxon>
        <taxon>Pezizomycotina</taxon>
        <taxon>Dothideomycetes</taxon>
        <taxon>Pleosporomycetidae</taxon>
        <taxon>Pleosporales</taxon>
        <taxon>Pleosporineae</taxon>
        <taxon>Pleosporaceae</taxon>
        <taxon>Pyrenophora</taxon>
    </lineage>
</organism>
<proteinExistence type="predicted"/>
<evidence type="ECO:0000259" key="1">
    <source>
        <dbReference type="Pfam" id="PF24968"/>
    </source>
</evidence>
<dbReference type="InParanoid" id="B2VVU4"/>
<feature type="domain" description="DUF7770" evidence="1">
    <location>
        <begin position="23"/>
        <end position="81"/>
    </location>
</feature>
<gene>
    <name evidence="2" type="ORF">PTRG_01306</name>
</gene>
<sequence length="142" mass="15669">MPTLLYVPSTLLSDSSSETITSIIVGGHPPDPIDVGSDIQVNHWVIYLQLASGGSIRLDMVPNVTPGERGTLFVSAIEYEPSIDFKMLECRYWVYTVMRDLQYSGWIEGVELELYDVVSSTWMSGGVKASKTPVWTEGTFGS</sequence>
<dbReference type="Pfam" id="PF24968">
    <property type="entry name" value="DUF7770"/>
    <property type="match status" value="1"/>
</dbReference>
<dbReference type="HOGENOM" id="CLU_1816771_0_0_1"/>
<dbReference type="InterPro" id="IPR056672">
    <property type="entry name" value="DUF7770"/>
</dbReference>
<protein>
    <recommendedName>
        <fullName evidence="1">DUF7770 domain-containing protein</fullName>
    </recommendedName>
</protein>
<evidence type="ECO:0000313" key="2">
    <source>
        <dbReference type="EMBL" id="EDU40744.1"/>
    </source>
</evidence>
<reference evidence="3" key="1">
    <citation type="journal article" date="2013" name="G3 (Bethesda)">
        <title>Comparative genomics of a plant-pathogenic fungus, Pyrenophora tritici-repentis, reveals transduplication and the impact of repeat elements on pathogenicity and population divergence.</title>
        <authorList>
            <person name="Manning V.A."/>
            <person name="Pandelova I."/>
            <person name="Dhillon B."/>
            <person name="Wilhelm L.J."/>
            <person name="Goodwin S.B."/>
            <person name="Berlin A.M."/>
            <person name="Figueroa M."/>
            <person name="Freitag M."/>
            <person name="Hane J.K."/>
            <person name="Henrissat B."/>
            <person name="Holman W.H."/>
            <person name="Kodira C.D."/>
            <person name="Martin J."/>
            <person name="Oliver R.P."/>
            <person name="Robbertse B."/>
            <person name="Schackwitz W."/>
            <person name="Schwartz D.C."/>
            <person name="Spatafora J.W."/>
            <person name="Turgeon B.G."/>
            <person name="Yandava C."/>
            <person name="Young S."/>
            <person name="Zhou S."/>
            <person name="Zeng Q."/>
            <person name="Grigoriev I.V."/>
            <person name="Ma L.-J."/>
            <person name="Ciuffetti L.M."/>
        </authorList>
    </citation>
    <scope>NUCLEOTIDE SEQUENCE [LARGE SCALE GENOMIC DNA]</scope>
    <source>
        <strain evidence="3">Pt-1C-BFP</strain>
    </source>
</reference>
<dbReference type="AlphaFoldDB" id="B2VVU4"/>
<accession>B2VVU4</accession>
<name>B2VVU4_PYRTR</name>